<dbReference type="RefSeq" id="WP_345631545.1">
    <property type="nucleotide sequence ID" value="NZ_BAABJQ010000011.1"/>
</dbReference>
<evidence type="ECO:0000256" key="1">
    <source>
        <dbReference type="SAM" id="Phobius"/>
    </source>
</evidence>
<proteinExistence type="predicted"/>
<feature type="transmembrane region" description="Helical" evidence="1">
    <location>
        <begin position="104"/>
        <end position="121"/>
    </location>
</feature>
<feature type="transmembrane region" description="Helical" evidence="1">
    <location>
        <begin position="74"/>
        <end position="97"/>
    </location>
</feature>
<gene>
    <name evidence="2" type="ORF">GCM10023322_39570</name>
</gene>
<sequence length="280" mass="27832">MISGLLAVLGSAVCYGVASVLQAVGARRAPQSAGTVSARLLVRALREAPFVTGVTLDAAGWVLQVLALRNLPLFVVQAGQASNLAVTAVVAVPLLAARPSGRQWWAVGGVCAGLGLLASSAGRQSPLPPGPWFGLGLLFSALALAGCGLAVRRTRSAARPAILGSVAGLGFGITALAARGLTSLSPGHLLRDPAAWALAVGGIIGFLFFTGGLQSGSVTVVSAAVVMAETTVPAIVGVLVLGDHSRHGFIPVAAAGFVLALLGALTLAGYGEPARVQAEG</sequence>
<keyword evidence="1" id="KW-0812">Transmembrane</keyword>
<evidence type="ECO:0000313" key="2">
    <source>
        <dbReference type="EMBL" id="GAA5188582.1"/>
    </source>
</evidence>
<evidence type="ECO:0000313" key="3">
    <source>
        <dbReference type="Proteomes" id="UP001501570"/>
    </source>
</evidence>
<accession>A0ABP9RZ87</accession>
<feature type="transmembrane region" description="Helical" evidence="1">
    <location>
        <begin position="133"/>
        <end position="151"/>
    </location>
</feature>
<dbReference type="EMBL" id="BAABJQ010000011">
    <property type="protein sequence ID" value="GAA5188582.1"/>
    <property type="molecule type" value="Genomic_DNA"/>
</dbReference>
<dbReference type="Proteomes" id="UP001501570">
    <property type="component" value="Unassembled WGS sequence"/>
</dbReference>
<name>A0ABP9RZ87_9ACTN</name>
<evidence type="ECO:0008006" key="4">
    <source>
        <dbReference type="Google" id="ProtNLM"/>
    </source>
</evidence>
<keyword evidence="1" id="KW-1133">Transmembrane helix</keyword>
<feature type="transmembrane region" description="Helical" evidence="1">
    <location>
        <begin position="163"/>
        <end position="182"/>
    </location>
</feature>
<dbReference type="PANTHER" id="PTHR40761:SF1">
    <property type="entry name" value="CONSERVED INTEGRAL MEMBRANE ALANINE VALINE AND LEUCINE RICH PROTEIN-RELATED"/>
    <property type="match status" value="1"/>
</dbReference>
<comment type="caution">
    <text evidence="2">The sequence shown here is derived from an EMBL/GenBank/DDBJ whole genome shotgun (WGS) entry which is preliminary data.</text>
</comment>
<feature type="transmembrane region" description="Helical" evidence="1">
    <location>
        <begin position="220"/>
        <end position="242"/>
    </location>
</feature>
<dbReference type="SUPFAM" id="SSF103481">
    <property type="entry name" value="Multidrug resistance efflux transporter EmrE"/>
    <property type="match status" value="1"/>
</dbReference>
<dbReference type="InterPro" id="IPR037185">
    <property type="entry name" value="EmrE-like"/>
</dbReference>
<organism evidence="2 3">
    <name type="scientific">Rugosimonospora acidiphila</name>
    <dbReference type="NCBI Taxonomy" id="556531"/>
    <lineage>
        <taxon>Bacteria</taxon>
        <taxon>Bacillati</taxon>
        <taxon>Actinomycetota</taxon>
        <taxon>Actinomycetes</taxon>
        <taxon>Micromonosporales</taxon>
        <taxon>Micromonosporaceae</taxon>
        <taxon>Rugosimonospora</taxon>
    </lineage>
</organism>
<dbReference type="PANTHER" id="PTHR40761">
    <property type="entry name" value="CONSERVED INTEGRAL MEMBRANE ALANINE VALINE AND LEUCINE RICH PROTEIN-RELATED"/>
    <property type="match status" value="1"/>
</dbReference>
<feature type="transmembrane region" description="Helical" evidence="1">
    <location>
        <begin position="194"/>
        <end position="213"/>
    </location>
</feature>
<reference evidence="3" key="1">
    <citation type="journal article" date="2019" name="Int. J. Syst. Evol. Microbiol.">
        <title>The Global Catalogue of Microorganisms (GCM) 10K type strain sequencing project: providing services to taxonomists for standard genome sequencing and annotation.</title>
        <authorList>
            <consortium name="The Broad Institute Genomics Platform"/>
            <consortium name="The Broad Institute Genome Sequencing Center for Infectious Disease"/>
            <person name="Wu L."/>
            <person name="Ma J."/>
        </authorList>
    </citation>
    <scope>NUCLEOTIDE SEQUENCE [LARGE SCALE GENOMIC DNA]</scope>
    <source>
        <strain evidence="3">JCM 18304</strain>
    </source>
</reference>
<keyword evidence="1" id="KW-0472">Membrane</keyword>
<protein>
    <recommendedName>
        <fullName evidence="4">Integral membrane protein</fullName>
    </recommendedName>
</protein>
<keyword evidence="3" id="KW-1185">Reference proteome</keyword>
<feature type="transmembrane region" description="Helical" evidence="1">
    <location>
        <begin position="248"/>
        <end position="270"/>
    </location>
</feature>